<reference evidence="7 8" key="1">
    <citation type="submission" date="2019-04" db="EMBL/GenBank/DDBJ databases">
        <title>Draft genome sequence of Robertkochia marina CC-AMO-30D.</title>
        <authorList>
            <person name="Hameed A."/>
            <person name="Lin S.-Y."/>
            <person name="Shahina M."/>
            <person name="Lai W.-A."/>
            <person name="Young C.-C."/>
        </authorList>
    </citation>
    <scope>NUCLEOTIDE SEQUENCE [LARGE SCALE GENOMIC DNA]</scope>
    <source>
        <strain evidence="7 8">CC-AMO-30D</strain>
    </source>
</reference>
<feature type="domain" description="Peptidase S54 rhomboid" evidence="6">
    <location>
        <begin position="54"/>
        <end position="183"/>
    </location>
</feature>
<dbReference type="Gene3D" id="1.20.1540.10">
    <property type="entry name" value="Rhomboid-like"/>
    <property type="match status" value="1"/>
</dbReference>
<dbReference type="InterPro" id="IPR035952">
    <property type="entry name" value="Rhomboid-like_sf"/>
</dbReference>
<dbReference type="AlphaFoldDB" id="A0A4S3M4B3"/>
<dbReference type="PANTHER" id="PTHR43731">
    <property type="entry name" value="RHOMBOID PROTEASE"/>
    <property type="match status" value="1"/>
</dbReference>
<keyword evidence="7" id="KW-0378">Hydrolase</keyword>
<dbReference type="GO" id="GO:0006508">
    <property type="term" value="P:proteolysis"/>
    <property type="evidence" value="ECO:0007669"/>
    <property type="project" value="UniProtKB-KW"/>
</dbReference>
<dbReference type="OrthoDB" id="465874at2"/>
<dbReference type="Proteomes" id="UP000305939">
    <property type="component" value="Unassembled WGS sequence"/>
</dbReference>
<evidence type="ECO:0000256" key="5">
    <source>
        <dbReference type="SAM" id="Phobius"/>
    </source>
</evidence>
<gene>
    <name evidence="7" type="ORF">E7Z59_06200</name>
</gene>
<evidence type="ECO:0000259" key="6">
    <source>
        <dbReference type="Pfam" id="PF01694"/>
    </source>
</evidence>
<feature type="transmembrane region" description="Helical" evidence="5">
    <location>
        <begin position="114"/>
        <end position="132"/>
    </location>
</feature>
<feature type="transmembrane region" description="Helical" evidence="5">
    <location>
        <begin position="164"/>
        <end position="183"/>
    </location>
</feature>
<evidence type="ECO:0000256" key="1">
    <source>
        <dbReference type="ARBA" id="ARBA00004141"/>
    </source>
</evidence>
<dbReference type="EMBL" id="SSMC01000001">
    <property type="protein sequence ID" value="THD70042.1"/>
    <property type="molecule type" value="Genomic_DNA"/>
</dbReference>
<keyword evidence="8" id="KW-1185">Reference proteome</keyword>
<keyword evidence="7" id="KW-0645">Protease</keyword>
<comment type="caution">
    <text evidence="7">The sequence shown here is derived from an EMBL/GenBank/DDBJ whole genome shotgun (WGS) entry which is preliminary data.</text>
</comment>
<evidence type="ECO:0000313" key="7">
    <source>
        <dbReference type="EMBL" id="THD70042.1"/>
    </source>
</evidence>
<feature type="transmembrane region" description="Helical" evidence="5">
    <location>
        <begin position="92"/>
        <end position="108"/>
    </location>
</feature>
<organism evidence="7 8">
    <name type="scientific">Robertkochia marina</name>
    <dbReference type="NCBI Taxonomy" id="1227945"/>
    <lineage>
        <taxon>Bacteria</taxon>
        <taxon>Pseudomonadati</taxon>
        <taxon>Bacteroidota</taxon>
        <taxon>Flavobacteriia</taxon>
        <taxon>Flavobacteriales</taxon>
        <taxon>Flavobacteriaceae</taxon>
        <taxon>Robertkochia</taxon>
    </lineage>
</organism>
<comment type="subcellular location">
    <subcellularLocation>
        <location evidence="1">Membrane</location>
        <topology evidence="1">Multi-pass membrane protein</topology>
    </subcellularLocation>
</comment>
<sequence>MKQKQELSFSLWYLIIPLFFGIAIWSVYWIELESGWYLNHWGVYPRSIKGLPGIVLSPFVHSSVEHLYHNTLPLIILSTALFYFYNRIAWKVLGWGLLMSGIFTWILARPAWHIGASGVIYMLVSFIFFKGLFARNYRLMALSLLVVFLYGSMIWYVLPVDDKISWEGHLSGGIAGFILSLFFKNEVLKPVRYHWEREDYKEEEDPFMKHFDEEGNFIEHIPEETREGDKDPGLEVRYHYRENKNAEKK</sequence>
<evidence type="ECO:0000313" key="8">
    <source>
        <dbReference type="Proteomes" id="UP000305939"/>
    </source>
</evidence>
<dbReference type="GO" id="GO:0016020">
    <property type="term" value="C:membrane"/>
    <property type="evidence" value="ECO:0007669"/>
    <property type="project" value="UniProtKB-SubCell"/>
</dbReference>
<dbReference type="Pfam" id="PF01694">
    <property type="entry name" value="Rhomboid"/>
    <property type="match status" value="1"/>
</dbReference>
<keyword evidence="3 5" id="KW-1133">Transmembrane helix</keyword>
<dbReference type="InterPro" id="IPR050925">
    <property type="entry name" value="Rhomboid_protease_S54"/>
</dbReference>
<protein>
    <submittedName>
        <fullName evidence="7">Rhomboid family intramembrane serine protease</fullName>
    </submittedName>
</protein>
<evidence type="ECO:0000256" key="4">
    <source>
        <dbReference type="ARBA" id="ARBA00023136"/>
    </source>
</evidence>
<feature type="transmembrane region" description="Helical" evidence="5">
    <location>
        <begin position="139"/>
        <end position="158"/>
    </location>
</feature>
<proteinExistence type="predicted"/>
<feature type="transmembrane region" description="Helical" evidence="5">
    <location>
        <begin position="67"/>
        <end position="85"/>
    </location>
</feature>
<dbReference type="PANTHER" id="PTHR43731:SF9">
    <property type="entry name" value="SLR1461 PROTEIN"/>
    <property type="match status" value="1"/>
</dbReference>
<dbReference type="GO" id="GO:0004252">
    <property type="term" value="F:serine-type endopeptidase activity"/>
    <property type="evidence" value="ECO:0007669"/>
    <property type="project" value="InterPro"/>
</dbReference>
<dbReference type="SUPFAM" id="SSF144091">
    <property type="entry name" value="Rhomboid-like"/>
    <property type="match status" value="1"/>
</dbReference>
<keyword evidence="2 5" id="KW-0812">Transmembrane</keyword>
<name>A0A4S3M4B3_9FLAO</name>
<accession>A0A4S3M4B3</accession>
<evidence type="ECO:0000256" key="3">
    <source>
        <dbReference type="ARBA" id="ARBA00022989"/>
    </source>
</evidence>
<dbReference type="InterPro" id="IPR022764">
    <property type="entry name" value="Peptidase_S54_rhomboid_dom"/>
</dbReference>
<feature type="transmembrane region" description="Helical" evidence="5">
    <location>
        <begin position="12"/>
        <end position="30"/>
    </location>
</feature>
<keyword evidence="4 5" id="KW-0472">Membrane</keyword>
<evidence type="ECO:0000256" key="2">
    <source>
        <dbReference type="ARBA" id="ARBA00022692"/>
    </source>
</evidence>